<dbReference type="PIRSF" id="PIRSF006324">
    <property type="entry name" value="LeuE"/>
    <property type="match status" value="1"/>
</dbReference>
<dbReference type="AlphaFoldDB" id="A0A2X2EM49"/>
<dbReference type="Proteomes" id="UP000288843">
    <property type="component" value="Unassembled WGS sequence"/>
</dbReference>
<dbReference type="Pfam" id="PF01810">
    <property type="entry name" value="LysE"/>
    <property type="match status" value="1"/>
</dbReference>
<evidence type="ECO:0000313" key="9">
    <source>
        <dbReference type="EMBL" id="SAP82038.1"/>
    </source>
</evidence>
<comment type="caution">
    <text evidence="8">The sequence shown here is derived from an EMBL/GenBank/DDBJ whole genome shotgun (WGS) entry which is preliminary data.</text>
</comment>
<evidence type="ECO:0000256" key="5">
    <source>
        <dbReference type="ARBA" id="ARBA00022989"/>
    </source>
</evidence>
<name>A0A2X2EM49_RAOPL</name>
<protein>
    <submittedName>
        <fullName evidence="8">LysE family translocator</fullName>
    </submittedName>
    <submittedName>
        <fullName evidence="9">RhtB family transporter</fullName>
    </submittedName>
</protein>
<evidence type="ECO:0000313" key="11">
    <source>
        <dbReference type="Proteomes" id="UP000288843"/>
    </source>
</evidence>
<evidence type="ECO:0000313" key="10">
    <source>
        <dbReference type="Proteomes" id="UP000078124"/>
    </source>
</evidence>
<proteinExistence type="inferred from homology"/>
<accession>A0A2X2EM49</accession>
<keyword evidence="5 7" id="KW-1133">Transmembrane helix</keyword>
<comment type="similarity">
    <text evidence="2">Belongs to the Rht family.</text>
</comment>
<evidence type="ECO:0000256" key="7">
    <source>
        <dbReference type="SAM" id="Phobius"/>
    </source>
</evidence>
<evidence type="ECO:0000256" key="6">
    <source>
        <dbReference type="ARBA" id="ARBA00023136"/>
    </source>
</evidence>
<keyword evidence="3" id="KW-1003">Cell membrane</keyword>
<dbReference type="GO" id="GO:0042970">
    <property type="term" value="F:homoserine transmembrane transporter activity"/>
    <property type="evidence" value="ECO:0007669"/>
    <property type="project" value="TreeGrafter"/>
</dbReference>
<feature type="transmembrane region" description="Helical" evidence="7">
    <location>
        <begin position="70"/>
        <end position="90"/>
    </location>
</feature>
<reference evidence="8 11" key="2">
    <citation type="submission" date="2018-06" db="EMBL/GenBank/DDBJ databases">
        <title>Carbapenemase-producing Enterobacteriaceae present in wastewater treatment plant effluent and nearby surface waters in the US.</title>
        <authorList>
            <person name="Mathys D.A."/>
            <person name="Mollenkopf D.F."/>
            <person name="Feicht S.M."/>
            <person name="Adams R.J."/>
            <person name="Albers A.L."/>
            <person name="Stuever D.M."/>
            <person name="Daniels J.B."/>
            <person name="Wittum T.E."/>
        </authorList>
    </citation>
    <scope>NUCLEOTIDE SEQUENCE [LARGE SCALE GENOMIC DNA]</scope>
    <source>
        <strain evidence="8 11">GEO_47_Down_B</strain>
    </source>
</reference>
<evidence type="ECO:0000256" key="1">
    <source>
        <dbReference type="ARBA" id="ARBA00004651"/>
    </source>
</evidence>
<dbReference type="PANTHER" id="PTHR30086:SF14">
    <property type="entry name" value="HOMOSERINE_HOMOSERINE LACTONE EFFLUX PROTEIN"/>
    <property type="match status" value="1"/>
</dbReference>
<keyword evidence="6 7" id="KW-0472">Membrane</keyword>
<evidence type="ECO:0000313" key="8">
    <source>
        <dbReference type="EMBL" id="RWT20803.1"/>
    </source>
</evidence>
<sequence length="206" mass="22148">MSFISPEFLLTSLLVVLAPGTGTLYTIATGLSAGRSRSFAAAFGCTLGIIPHLLAAVTGLAALLHRTPELFGAIKYLGVAWLLYMAWTTFAQRGELTPERRDEAGSPLKIITHAVLINLLNPKLPLFFFAFLPQFIRSDVASPAQAMLTLSGIFMLMTLLVFMLYGACAAAMRGYVLTRPRVLQGLRVAFAAGFVGLGIKLVLTPE</sequence>
<keyword evidence="4 7" id="KW-0812">Transmembrane</keyword>
<evidence type="ECO:0000256" key="4">
    <source>
        <dbReference type="ARBA" id="ARBA00022692"/>
    </source>
</evidence>
<feature type="transmembrane region" description="Helical" evidence="7">
    <location>
        <begin position="39"/>
        <end position="63"/>
    </location>
</feature>
<evidence type="ECO:0000256" key="3">
    <source>
        <dbReference type="ARBA" id="ARBA00022475"/>
    </source>
</evidence>
<feature type="transmembrane region" description="Helical" evidence="7">
    <location>
        <begin position="110"/>
        <end position="132"/>
    </location>
</feature>
<evidence type="ECO:0000256" key="2">
    <source>
        <dbReference type="ARBA" id="ARBA00007928"/>
    </source>
</evidence>
<organism evidence="8 11">
    <name type="scientific">Raoultella planticola</name>
    <name type="common">Klebsiella planticola</name>
    <dbReference type="NCBI Taxonomy" id="575"/>
    <lineage>
        <taxon>Bacteria</taxon>
        <taxon>Pseudomonadati</taxon>
        <taxon>Pseudomonadota</taxon>
        <taxon>Gammaproteobacteria</taxon>
        <taxon>Enterobacterales</taxon>
        <taxon>Enterobacteriaceae</taxon>
        <taxon>Klebsiella/Raoultella group</taxon>
        <taxon>Raoultella</taxon>
    </lineage>
</organism>
<feature type="transmembrane region" description="Helical" evidence="7">
    <location>
        <begin position="182"/>
        <end position="203"/>
    </location>
</feature>
<gene>
    <name evidence="9" type="primary">leuE_1</name>
    <name evidence="8" type="ORF">DN603_17955</name>
    <name evidence="9" type="ORF">SAMEA2273876_02613</name>
</gene>
<dbReference type="EMBL" id="QKOX01000019">
    <property type="protein sequence ID" value="RWT20803.1"/>
    <property type="molecule type" value="Genomic_DNA"/>
</dbReference>
<feature type="transmembrane region" description="Helical" evidence="7">
    <location>
        <begin position="153"/>
        <end position="176"/>
    </location>
</feature>
<dbReference type="GO" id="GO:0005886">
    <property type="term" value="C:plasma membrane"/>
    <property type="evidence" value="ECO:0007669"/>
    <property type="project" value="UniProtKB-SubCell"/>
</dbReference>
<dbReference type="Proteomes" id="UP000078124">
    <property type="component" value="Unassembled WGS sequence"/>
</dbReference>
<dbReference type="InterPro" id="IPR001123">
    <property type="entry name" value="LeuE-type"/>
</dbReference>
<dbReference type="PANTHER" id="PTHR30086">
    <property type="entry name" value="ARGININE EXPORTER PROTEIN ARGO"/>
    <property type="match status" value="1"/>
</dbReference>
<reference evidence="9 10" key="1">
    <citation type="submission" date="2016-05" db="EMBL/GenBank/DDBJ databases">
        <authorList>
            <consortium name="Pathogen Informatics"/>
        </authorList>
    </citation>
    <scope>NUCLEOTIDE SEQUENCE [LARGE SCALE GENOMIC DNA]</scope>
    <source>
        <strain evidence="9 10">2880STDY5682802</strain>
    </source>
</reference>
<dbReference type="RefSeq" id="WP_077267071.1">
    <property type="nucleotide sequence ID" value="NZ_CABGNG010000008.1"/>
</dbReference>
<dbReference type="EMBL" id="FLAC01000009">
    <property type="protein sequence ID" value="SAP82038.1"/>
    <property type="molecule type" value="Genomic_DNA"/>
</dbReference>
<comment type="subcellular location">
    <subcellularLocation>
        <location evidence="1">Cell membrane</location>
        <topology evidence="1">Multi-pass membrane protein</topology>
    </subcellularLocation>
</comment>